<keyword evidence="1" id="KW-0732">Signal</keyword>
<feature type="signal peptide" evidence="1">
    <location>
        <begin position="1"/>
        <end position="25"/>
    </location>
</feature>
<evidence type="ECO:0000313" key="2">
    <source>
        <dbReference type="EMBL" id="MEK8034257.1"/>
    </source>
</evidence>
<organism evidence="2 3">
    <name type="scientific">Ideonella lacteola</name>
    <dbReference type="NCBI Taxonomy" id="2984193"/>
    <lineage>
        <taxon>Bacteria</taxon>
        <taxon>Pseudomonadati</taxon>
        <taxon>Pseudomonadota</taxon>
        <taxon>Betaproteobacteria</taxon>
        <taxon>Burkholderiales</taxon>
        <taxon>Sphaerotilaceae</taxon>
        <taxon>Ideonella</taxon>
    </lineage>
</organism>
<keyword evidence="3" id="KW-1185">Reference proteome</keyword>
<dbReference type="InterPro" id="IPR006311">
    <property type="entry name" value="TAT_signal"/>
</dbReference>
<proteinExistence type="predicted"/>
<dbReference type="PROSITE" id="PS51318">
    <property type="entry name" value="TAT"/>
    <property type="match status" value="1"/>
</dbReference>
<dbReference type="RefSeq" id="WP_341428684.1">
    <property type="nucleotide sequence ID" value="NZ_JBBUTG010000026.1"/>
</dbReference>
<dbReference type="Pfam" id="PF12974">
    <property type="entry name" value="Phosphonate-bd"/>
    <property type="match status" value="1"/>
</dbReference>
<evidence type="ECO:0000313" key="3">
    <source>
        <dbReference type="Proteomes" id="UP001371218"/>
    </source>
</evidence>
<sequence length="298" mass="32023">MISRRTFVSASLLAGAGQAPSLAHAIAATSGASSPAGTDRQLMLAINEAATATVSIAALYDRYEPVAKILSRVSPSQVRPEPFIDVSLFRAELAKQPRPAYIFNKTVDLLAEEVVAGRYLPLVRTAEPYVAGFVASPNFKGDGLASLKGQLVLFPPADTMTARLGFKTLRQLGLDYQISDSNTPQRLPNTVVIRHVPKNDVIDSIIGNPALSWYSAGLMNPSALKGWKGRVLAKLDPQPNWSLAARADLPASVVSSAVEVLSTLHQTADGQKALEAMKVRQFVPAKKSDYVSLLDYLR</sequence>
<accession>A0ABU9BW98</accession>
<gene>
    <name evidence="2" type="ORF">AACH06_25810</name>
</gene>
<comment type="caution">
    <text evidence="2">The sequence shown here is derived from an EMBL/GenBank/DDBJ whole genome shotgun (WGS) entry which is preliminary data.</text>
</comment>
<reference evidence="2 3" key="1">
    <citation type="submission" date="2024-04" db="EMBL/GenBank/DDBJ databases">
        <title>Novel species of the genus Ideonella isolated from streams.</title>
        <authorList>
            <person name="Lu H."/>
        </authorList>
    </citation>
    <scope>NUCLEOTIDE SEQUENCE [LARGE SCALE GENOMIC DNA]</scope>
    <source>
        <strain evidence="2 3">DXS29W</strain>
    </source>
</reference>
<name>A0ABU9BW98_9BURK</name>
<protein>
    <submittedName>
        <fullName evidence="2">PhnD/SsuA/transferrin family substrate-binding protein</fullName>
    </submittedName>
</protein>
<dbReference type="EMBL" id="JBBUTG010000026">
    <property type="protein sequence ID" value="MEK8034257.1"/>
    <property type="molecule type" value="Genomic_DNA"/>
</dbReference>
<dbReference type="Proteomes" id="UP001371218">
    <property type="component" value="Unassembled WGS sequence"/>
</dbReference>
<feature type="chain" id="PRO_5045217389" evidence="1">
    <location>
        <begin position="26"/>
        <end position="298"/>
    </location>
</feature>
<evidence type="ECO:0000256" key="1">
    <source>
        <dbReference type="SAM" id="SignalP"/>
    </source>
</evidence>